<protein>
    <submittedName>
        <fullName evidence="2">Uncharacterized protein</fullName>
    </submittedName>
</protein>
<reference evidence="1 4" key="2">
    <citation type="submission" date="2019-07" db="EMBL/GenBank/DDBJ databases">
        <title>Whole genome shotgun sequence of Enterococcus mundtii NBRC 100490.</title>
        <authorList>
            <person name="Hosoyama A."/>
            <person name="Uohara A."/>
            <person name="Ohji S."/>
            <person name="Ichikawa N."/>
        </authorList>
    </citation>
    <scope>NUCLEOTIDE SEQUENCE [LARGE SCALE GENOMIC DNA]</scope>
    <source>
        <strain evidence="1 4">NBRC 100490</strain>
    </source>
</reference>
<dbReference type="Proteomes" id="UP000195024">
    <property type="component" value="Unassembled WGS sequence"/>
</dbReference>
<comment type="caution">
    <text evidence="2">The sequence shown here is derived from an EMBL/GenBank/DDBJ whole genome shotgun (WGS) entry which is preliminary data.</text>
</comment>
<keyword evidence="4" id="KW-1185">Reference proteome</keyword>
<evidence type="ECO:0000313" key="4">
    <source>
        <dbReference type="Proteomes" id="UP000321175"/>
    </source>
</evidence>
<evidence type="ECO:0000313" key="2">
    <source>
        <dbReference type="EMBL" id="OTP24767.1"/>
    </source>
</evidence>
<dbReference type="EMBL" id="NGMS01000005">
    <property type="protein sequence ID" value="OTP24767.1"/>
    <property type="molecule type" value="Genomic_DNA"/>
</dbReference>
<proteinExistence type="predicted"/>
<dbReference type="AlphaFoldDB" id="A0A1I4PQR7"/>
<sequence length="42" mass="4926">MLNNEKIGEACKNNLVYKKIDIYWSIEPTKLLLEGEHYQSKA</sequence>
<name>A0A1I4PQR7_ENTMU</name>
<reference evidence="2 3" key="1">
    <citation type="submission" date="2017-05" db="EMBL/GenBank/DDBJ databases">
        <title>The Genome Sequence of Enterococcus mundtii 6B1_DIV0119.</title>
        <authorList>
            <consortium name="The Broad Institute Genomics Platform"/>
            <consortium name="The Broad Institute Genomic Center for Infectious Diseases"/>
            <person name="Earl A."/>
            <person name="Manson A."/>
            <person name="Schwartman J."/>
            <person name="Gilmore M."/>
            <person name="Abouelleil A."/>
            <person name="Cao P."/>
            <person name="Chapman S."/>
            <person name="Cusick C."/>
            <person name="Shea T."/>
            <person name="Young S."/>
            <person name="Neafsey D."/>
            <person name="Nusbaum C."/>
            <person name="Birren B."/>
        </authorList>
    </citation>
    <scope>NUCLEOTIDE SEQUENCE [LARGE SCALE GENOMIC DNA]</scope>
    <source>
        <strain evidence="2 3">6B1_DIV0119</strain>
    </source>
</reference>
<dbReference type="Proteomes" id="UP000321175">
    <property type="component" value="Unassembled WGS sequence"/>
</dbReference>
<gene>
    <name evidence="2" type="ORF">A5802_003081</name>
    <name evidence="1" type="ORF">EMU01_22630</name>
</gene>
<accession>A0A1I4PQR7</accession>
<dbReference type="EMBL" id="BJWA01000018">
    <property type="protein sequence ID" value="GEL81119.1"/>
    <property type="molecule type" value="Genomic_DNA"/>
</dbReference>
<evidence type="ECO:0000313" key="3">
    <source>
        <dbReference type="Proteomes" id="UP000195024"/>
    </source>
</evidence>
<organism evidence="2 3">
    <name type="scientific">Enterococcus mundtii</name>
    <dbReference type="NCBI Taxonomy" id="53346"/>
    <lineage>
        <taxon>Bacteria</taxon>
        <taxon>Bacillati</taxon>
        <taxon>Bacillota</taxon>
        <taxon>Bacilli</taxon>
        <taxon>Lactobacillales</taxon>
        <taxon>Enterococcaceae</taxon>
        <taxon>Enterococcus</taxon>
    </lineage>
</organism>
<evidence type="ECO:0000313" key="1">
    <source>
        <dbReference type="EMBL" id="GEL81119.1"/>
    </source>
</evidence>